<feature type="transmembrane region" description="Helical" evidence="1">
    <location>
        <begin position="128"/>
        <end position="148"/>
    </location>
</feature>
<sequence>MELEEMQAVWSQMSDQIEKQKKLTDKMIIMMTQEKYRNKMNRIAYPEMIGGVVCYAIAIVILLNISKLDNWYSLLSGIISLIVLLILPILTLRSINRMRNLNIAGNSYKQTLIQYSRAKKQFHKLTTVGYYLGFVLMFTIMPVTSKIIKGRDFFTETKNPWFFVIAIPVAITFFILFSRWALKCYKNNINSAESLIKELK</sequence>
<evidence type="ECO:0000313" key="2">
    <source>
        <dbReference type="EMBL" id="MFD2185260.1"/>
    </source>
</evidence>
<keyword evidence="1" id="KW-0812">Transmembrane</keyword>
<dbReference type="EMBL" id="JBHUHY010000002">
    <property type="protein sequence ID" value="MFD2185260.1"/>
    <property type="molecule type" value="Genomic_DNA"/>
</dbReference>
<feature type="transmembrane region" description="Helical" evidence="1">
    <location>
        <begin position="71"/>
        <end position="92"/>
    </location>
</feature>
<keyword evidence="1" id="KW-0472">Membrane</keyword>
<name>A0ABW5AS08_9FLAO</name>
<keyword evidence="3" id="KW-1185">Reference proteome</keyword>
<dbReference type="RefSeq" id="WP_378318217.1">
    <property type="nucleotide sequence ID" value="NZ_JBHUHY010000002.1"/>
</dbReference>
<protein>
    <recommendedName>
        <fullName evidence="4">DUF3278 domain-containing protein</fullName>
    </recommendedName>
</protein>
<evidence type="ECO:0008006" key="4">
    <source>
        <dbReference type="Google" id="ProtNLM"/>
    </source>
</evidence>
<proteinExistence type="predicted"/>
<comment type="caution">
    <text evidence="2">The sequence shown here is derived from an EMBL/GenBank/DDBJ whole genome shotgun (WGS) entry which is preliminary data.</text>
</comment>
<accession>A0ABW5AS08</accession>
<dbReference type="Proteomes" id="UP001597344">
    <property type="component" value="Unassembled WGS sequence"/>
</dbReference>
<evidence type="ECO:0000256" key="1">
    <source>
        <dbReference type="SAM" id="Phobius"/>
    </source>
</evidence>
<reference evidence="3" key="1">
    <citation type="journal article" date="2019" name="Int. J. Syst. Evol. Microbiol.">
        <title>The Global Catalogue of Microorganisms (GCM) 10K type strain sequencing project: providing services to taxonomists for standard genome sequencing and annotation.</title>
        <authorList>
            <consortium name="The Broad Institute Genomics Platform"/>
            <consortium name="The Broad Institute Genome Sequencing Center for Infectious Disease"/>
            <person name="Wu L."/>
            <person name="Ma J."/>
        </authorList>
    </citation>
    <scope>NUCLEOTIDE SEQUENCE [LARGE SCALE GENOMIC DNA]</scope>
    <source>
        <strain evidence="3">DT92</strain>
    </source>
</reference>
<feature type="transmembrane region" description="Helical" evidence="1">
    <location>
        <begin position="160"/>
        <end position="182"/>
    </location>
</feature>
<keyword evidence="1" id="KW-1133">Transmembrane helix</keyword>
<feature type="transmembrane region" description="Helical" evidence="1">
    <location>
        <begin position="43"/>
        <end position="65"/>
    </location>
</feature>
<evidence type="ECO:0000313" key="3">
    <source>
        <dbReference type="Proteomes" id="UP001597344"/>
    </source>
</evidence>
<organism evidence="2 3">
    <name type="scientific">Aquimarina celericrescens</name>
    <dbReference type="NCBI Taxonomy" id="1964542"/>
    <lineage>
        <taxon>Bacteria</taxon>
        <taxon>Pseudomonadati</taxon>
        <taxon>Bacteroidota</taxon>
        <taxon>Flavobacteriia</taxon>
        <taxon>Flavobacteriales</taxon>
        <taxon>Flavobacteriaceae</taxon>
        <taxon>Aquimarina</taxon>
    </lineage>
</organism>
<gene>
    <name evidence="2" type="ORF">ACFSJT_00530</name>
</gene>